<evidence type="ECO:0000313" key="4">
    <source>
        <dbReference type="Proteomes" id="UP000023152"/>
    </source>
</evidence>
<keyword evidence="1" id="KW-0812">Transmembrane</keyword>
<sequence>EGIIFVRAYDIMCIIIKKKKKNALTQVKEMNSSLNACMKEMEQRQAVRDIERRFGANSGVTLLSPSRRLIREGILDRVTKNGKIIKHTTFFLFNDALVYATGSDNHLTFHQLLPFDSAFSVRNLENHPTYQNCAFSVLFLFLFLFGNGLFFFFFFFFKTIFQVHSSVKSFVTIAENETTKNDWVQTIQSQSEAFSKGIEKIMSAKSKSANSNSLPCAGGIIVDAGYFLLVSFTHLCLLFVLVSLPLFVRLLIYFIAFLKKKKKN</sequence>
<protein>
    <recommendedName>
        <fullName evidence="2">PH domain-containing protein</fullName>
    </recommendedName>
</protein>
<feature type="transmembrane region" description="Helical" evidence="1">
    <location>
        <begin position="238"/>
        <end position="258"/>
    </location>
</feature>
<dbReference type="Proteomes" id="UP000023152">
    <property type="component" value="Unassembled WGS sequence"/>
</dbReference>
<dbReference type="OrthoDB" id="245697at2759"/>
<organism evidence="3 4">
    <name type="scientific">Reticulomyxa filosa</name>
    <dbReference type="NCBI Taxonomy" id="46433"/>
    <lineage>
        <taxon>Eukaryota</taxon>
        <taxon>Sar</taxon>
        <taxon>Rhizaria</taxon>
        <taxon>Retaria</taxon>
        <taxon>Foraminifera</taxon>
        <taxon>Monothalamids</taxon>
        <taxon>Reticulomyxidae</taxon>
        <taxon>Reticulomyxa</taxon>
    </lineage>
</organism>
<dbReference type="EMBL" id="ASPP01013096">
    <property type="protein sequence ID" value="ETO19960.1"/>
    <property type="molecule type" value="Genomic_DNA"/>
</dbReference>
<dbReference type="InterPro" id="IPR051092">
    <property type="entry name" value="FYVE_RhoGEF_PH"/>
</dbReference>
<reference evidence="3 4" key="1">
    <citation type="journal article" date="2013" name="Curr. Biol.">
        <title>The Genome of the Foraminiferan Reticulomyxa filosa.</title>
        <authorList>
            <person name="Glockner G."/>
            <person name="Hulsmann N."/>
            <person name="Schleicher M."/>
            <person name="Noegel A.A."/>
            <person name="Eichinger L."/>
            <person name="Gallinger C."/>
            <person name="Pawlowski J."/>
            <person name="Sierra R."/>
            <person name="Euteneuer U."/>
            <person name="Pillet L."/>
            <person name="Moustafa A."/>
            <person name="Platzer M."/>
            <person name="Groth M."/>
            <person name="Szafranski K."/>
            <person name="Schliwa M."/>
        </authorList>
    </citation>
    <scope>NUCLEOTIDE SEQUENCE [LARGE SCALE GENOMIC DNA]</scope>
</reference>
<dbReference type="Gene3D" id="2.30.29.30">
    <property type="entry name" value="Pleckstrin-homology domain (PH domain)/Phosphotyrosine-binding domain (PTB)"/>
    <property type="match status" value="1"/>
</dbReference>
<evidence type="ECO:0000259" key="2">
    <source>
        <dbReference type="PROSITE" id="PS50003"/>
    </source>
</evidence>
<feature type="non-terminal residue" evidence="3">
    <location>
        <position position="1"/>
    </location>
</feature>
<keyword evidence="1" id="KW-0472">Membrane</keyword>
<dbReference type="GO" id="GO:0005085">
    <property type="term" value="F:guanyl-nucleotide exchange factor activity"/>
    <property type="evidence" value="ECO:0007669"/>
    <property type="project" value="TreeGrafter"/>
</dbReference>
<accession>X6N119</accession>
<dbReference type="SMART" id="SM00233">
    <property type="entry name" value="PH"/>
    <property type="match status" value="1"/>
</dbReference>
<dbReference type="InterPro" id="IPR011993">
    <property type="entry name" value="PH-like_dom_sf"/>
</dbReference>
<feature type="domain" description="PH" evidence="2">
    <location>
        <begin position="68"/>
        <end position="192"/>
    </location>
</feature>
<keyword evidence="4" id="KW-1185">Reference proteome</keyword>
<dbReference type="InterPro" id="IPR001849">
    <property type="entry name" value="PH_domain"/>
</dbReference>
<dbReference type="PANTHER" id="PTHR12673:SF251">
    <property type="entry name" value="DH DOMAIN-CONTAINING PROTEIN-RELATED"/>
    <property type="match status" value="1"/>
</dbReference>
<dbReference type="PANTHER" id="PTHR12673">
    <property type="entry name" value="FACIOGENITAL DYSPLASIA PROTEIN"/>
    <property type="match status" value="1"/>
</dbReference>
<feature type="transmembrane region" description="Helical" evidence="1">
    <location>
        <begin position="134"/>
        <end position="157"/>
    </location>
</feature>
<gene>
    <name evidence="3" type="ORF">RFI_17260</name>
</gene>
<evidence type="ECO:0000313" key="3">
    <source>
        <dbReference type="EMBL" id="ETO19960.1"/>
    </source>
</evidence>
<dbReference type="AlphaFoldDB" id="X6N119"/>
<comment type="caution">
    <text evidence="3">The sequence shown here is derived from an EMBL/GenBank/DDBJ whole genome shotgun (WGS) entry which is preliminary data.</text>
</comment>
<dbReference type="PROSITE" id="PS50003">
    <property type="entry name" value="PH_DOMAIN"/>
    <property type="match status" value="1"/>
</dbReference>
<dbReference type="SUPFAM" id="SSF50729">
    <property type="entry name" value="PH domain-like"/>
    <property type="match status" value="1"/>
</dbReference>
<name>X6N119_RETFI</name>
<evidence type="ECO:0000256" key="1">
    <source>
        <dbReference type="SAM" id="Phobius"/>
    </source>
</evidence>
<keyword evidence="1" id="KW-1133">Transmembrane helix</keyword>
<dbReference type="GO" id="GO:0005737">
    <property type="term" value="C:cytoplasm"/>
    <property type="evidence" value="ECO:0007669"/>
    <property type="project" value="TreeGrafter"/>
</dbReference>
<proteinExistence type="predicted"/>